<accession>A0A166AJ48</accession>
<proteinExistence type="predicted"/>
<dbReference type="STRING" id="436010.A0A166AJ48"/>
<feature type="region of interest" description="Disordered" evidence="1">
    <location>
        <begin position="483"/>
        <end position="516"/>
    </location>
</feature>
<organism evidence="2 3">
    <name type="scientific">Athelia psychrophila</name>
    <dbReference type="NCBI Taxonomy" id="1759441"/>
    <lineage>
        <taxon>Eukaryota</taxon>
        <taxon>Fungi</taxon>
        <taxon>Dikarya</taxon>
        <taxon>Basidiomycota</taxon>
        <taxon>Agaricomycotina</taxon>
        <taxon>Agaricomycetes</taxon>
        <taxon>Agaricomycetidae</taxon>
        <taxon>Atheliales</taxon>
        <taxon>Atheliaceae</taxon>
        <taxon>Athelia</taxon>
    </lineage>
</organism>
<name>A0A166AJ48_9AGAM</name>
<dbReference type="EMBL" id="KV417659">
    <property type="protein sequence ID" value="KZP11658.1"/>
    <property type="molecule type" value="Genomic_DNA"/>
</dbReference>
<reference evidence="2 3" key="1">
    <citation type="journal article" date="2016" name="Mol. Biol. Evol.">
        <title>Comparative Genomics of Early-Diverging Mushroom-Forming Fungi Provides Insights into the Origins of Lignocellulose Decay Capabilities.</title>
        <authorList>
            <person name="Nagy L.G."/>
            <person name="Riley R."/>
            <person name="Tritt A."/>
            <person name="Adam C."/>
            <person name="Daum C."/>
            <person name="Floudas D."/>
            <person name="Sun H."/>
            <person name="Yadav J.S."/>
            <person name="Pangilinan J."/>
            <person name="Larsson K.H."/>
            <person name="Matsuura K."/>
            <person name="Barry K."/>
            <person name="Labutti K."/>
            <person name="Kuo R."/>
            <person name="Ohm R.A."/>
            <person name="Bhattacharya S.S."/>
            <person name="Shirouzu T."/>
            <person name="Yoshinaga Y."/>
            <person name="Martin F.M."/>
            <person name="Grigoriev I.V."/>
            <person name="Hibbett D.S."/>
        </authorList>
    </citation>
    <scope>NUCLEOTIDE SEQUENCE [LARGE SCALE GENOMIC DNA]</scope>
    <source>
        <strain evidence="2 3">CBS 109695</strain>
    </source>
</reference>
<protein>
    <submittedName>
        <fullName evidence="2">Uncharacterized protein</fullName>
    </submittedName>
</protein>
<feature type="region of interest" description="Disordered" evidence="1">
    <location>
        <begin position="232"/>
        <end position="315"/>
    </location>
</feature>
<evidence type="ECO:0000313" key="3">
    <source>
        <dbReference type="Proteomes" id="UP000076532"/>
    </source>
</evidence>
<dbReference type="OrthoDB" id="3071161at2759"/>
<keyword evidence="3" id="KW-1185">Reference proteome</keyword>
<feature type="compositionally biased region" description="Basic and acidic residues" evidence="1">
    <location>
        <begin position="497"/>
        <end position="506"/>
    </location>
</feature>
<feature type="compositionally biased region" description="Low complexity" evidence="1">
    <location>
        <begin position="232"/>
        <end position="277"/>
    </location>
</feature>
<evidence type="ECO:0000313" key="2">
    <source>
        <dbReference type="EMBL" id="KZP11658.1"/>
    </source>
</evidence>
<sequence>MPTHRSYNRPNLKYIPHRFPGNSTLSSNYYRHIGCPYSAFKCVLVRPRPRPPRPRSPSVEVLPSPAEQREMDQDQQVVKYDLSVTKLDSLLRELANFNHQGQIVTYDRSRGPQGGWAPWLRPIRKHVKNFTPVAARSFHTVPDLATPLCPHFFNIWRTIEECSMQIQRETIGGREQWVFCASQHDCDFRVIVPPLKRVTSNTFIRRELERYCQTLSNVGEGQLDFLPSNQLQLQQPSTPSSSRTLVGSGLSSSGGPSSSSSRLQGQASSSSQSSLQSAYTQGLATHRPRQTTDFDPFANNSRDHHRADGEIPPTSMIPYHECAEPFLDLTLDSSMIANGMKAWNSENGVTMPAWFALYTYVNHCNACSMTFSIDGFRAHLDGYGKCSKPRGEFAEQTDKVNMHPAEVNILEALREFHPSSDPVQGPELDVLHDLMYGCALLEWNSTQGISAKAWRTITTSYEVCDGPCHKVRSFDGHSLHHDAEGVPNCTVQPPASEKGKVREEPTSSKGKGRAVV</sequence>
<dbReference type="Proteomes" id="UP000076532">
    <property type="component" value="Unassembled WGS sequence"/>
</dbReference>
<evidence type="ECO:0000256" key="1">
    <source>
        <dbReference type="SAM" id="MobiDB-lite"/>
    </source>
</evidence>
<feature type="region of interest" description="Disordered" evidence="1">
    <location>
        <begin position="47"/>
        <end position="73"/>
    </location>
</feature>
<dbReference type="AlphaFoldDB" id="A0A166AJ48"/>
<feature type="compositionally biased region" description="Low complexity" evidence="1">
    <location>
        <begin position="56"/>
        <end position="65"/>
    </location>
</feature>
<gene>
    <name evidence="2" type="ORF">FIBSPDRAFT_962064</name>
</gene>